<dbReference type="AlphaFoldDB" id="A0AAN9YJ51"/>
<sequence length="340" mass="38227">MPSPPSSPSLTTAPAPTPDRDALRATADLQLGSSFFGRLPLEIREIIYSEFWIVSGLKQHIFRRDDGRLTHCPCLLADGKGHGGGGGGGGYDDGDDDKRDNEFAEVWQNRLFTDFATAHHTLVASPTSTVPLLRSLQFSLVIPYDTLHQHHYYHTDTHPSTTNDNTAMPLTGPGPWAELCTTLSNLVRFDSLRRVALRLDLADNRYWWEVRERWVFSAIRGLLARRLTVQLPEIENAAASASTAAASGEEDWRGPYQYRKGDKTPFLKLERYPRLRWTGTGMGMGMGVRMYEGQRVNVSRSRLEFLRPADRQIIVRDMRETRLGKAKKSLKDLVSGLKGM</sequence>
<dbReference type="Pfam" id="PF24864">
    <property type="entry name" value="DUF7730"/>
    <property type="match status" value="1"/>
</dbReference>
<keyword evidence="4" id="KW-1185">Reference proteome</keyword>
<accession>A0AAN9YJ51</accession>
<dbReference type="InterPro" id="IPR056632">
    <property type="entry name" value="DUF7730"/>
</dbReference>
<evidence type="ECO:0000313" key="3">
    <source>
        <dbReference type="EMBL" id="KAK7744305.1"/>
    </source>
</evidence>
<proteinExistence type="predicted"/>
<name>A0AAN9YJ51_9PEZI</name>
<protein>
    <recommendedName>
        <fullName evidence="2">DUF7730 domain-containing protein</fullName>
    </recommendedName>
</protein>
<organism evidence="3 4">
    <name type="scientific">Diatrype stigma</name>
    <dbReference type="NCBI Taxonomy" id="117547"/>
    <lineage>
        <taxon>Eukaryota</taxon>
        <taxon>Fungi</taxon>
        <taxon>Dikarya</taxon>
        <taxon>Ascomycota</taxon>
        <taxon>Pezizomycotina</taxon>
        <taxon>Sordariomycetes</taxon>
        <taxon>Xylariomycetidae</taxon>
        <taxon>Xylariales</taxon>
        <taxon>Diatrypaceae</taxon>
        <taxon>Diatrype</taxon>
    </lineage>
</organism>
<dbReference type="Proteomes" id="UP001320420">
    <property type="component" value="Unassembled WGS sequence"/>
</dbReference>
<dbReference type="EMBL" id="JAKJXP020000123">
    <property type="protein sequence ID" value="KAK7744305.1"/>
    <property type="molecule type" value="Genomic_DNA"/>
</dbReference>
<gene>
    <name evidence="3" type="ORF">SLS62_010263</name>
</gene>
<feature type="region of interest" description="Disordered" evidence="1">
    <location>
        <begin position="1"/>
        <end position="20"/>
    </location>
</feature>
<feature type="domain" description="DUF7730" evidence="2">
    <location>
        <begin position="30"/>
        <end position="78"/>
    </location>
</feature>
<reference evidence="3 4" key="1">
    <citation type="submission" date="2024-02" db="EMBL/GenBank/DDBJ databases">
        <title>De novo assembly and annotation of 12 fungi associated with fruit tree decline syndrome in Ontario, Canada.</title>
        <authorList>
            <person name="Sulman M."/>
            <person name="Ellouze W."/>
            <person name="Ilyukhin E."/>
        </authorList>
    </citation>
    <scope>NUCLEOTIDE SEQUENCE [LARGE SCALE GENOMIC DNA]</scope>
    <source>
        <strain evidence="3 4">M11/M66-122</strain>
    </source>
</reference>
<evidence type="ECO:0000259" key="2">
    <source>
        <dbReference type="Pfam" id="PF24864"/>
    </source>
</evidence>
<evidence type="ECO:0000256" key="1">
    <source>
        <dbReference type="SAM" id="MobiDB-lite"/>
    </source>
</evidence>
<evidence type="ECO:0000313" key="4">
    <source>
        <dbReference type="Proteomes" id="UP001320420"/>
    </source>
</evidence>
<comment type="caution">
    <text evidence="3">The sequence shown here is derived from an EMBL/GenBank/DDBJ whole genome shotgun (WGS) entry which is preliminary data.</text>
</comment>